<dbReference type="GeneID" id="25567394"/>
<feature type="compositionally biased region" description="Low complexity" evidence="1">
    <location>
        <begin position="621"/>
        <end position="642"/>
    </location>
</feature>
<evidence type="ECO:0000313" key="2">
    <source>
        <dbReference type="EMBL" id="KNC53289.1"/>
    </source>
</evidence>
<sequence length="854" mass="92132">MATRALSAVRQTEVSEMNLGAASKGKAAEGMPAAAASKKRRWEAVEGKSAPSSGSDMPVPSTRGSQRPRKRSKTSTAQPKSRSRAKKPVVTDQAVADLVANTIVPSVVRELKGLRINGSQVTCWVDKRRGNTGKHLLRENVFYWQVQANRRHVFSGWHSPDEVVARVRSVVADHEANGGTQTPRSGRSSAASSRAGSPFSRPSGPATRAPSKQPTPGGSPRASASGMAFPSPSSNLPPASRPFHSLTFDYDEAGVPIIEPYLMPLRFGGEPLVVYIHNEKGEHKKRKSVYFWTIVAGNTRLLHGWYSARTIVKRMRLACRQGPGSYKEGRPVKPRHLGSLYSPLVSPAVSPRSSPPPSGLATYSPHDAARLRDAASRLQGHVASQRSRLSAPTAPHPQEQPSRARQPVRRRIRTSRSRPSAADPPVDALAYANRYYWAYIADPTVVQVEEEADQSPYSSEYEYVEAEVFDPASSAVAATGELYDVLPSHERELMKSQFWAALKPSTATSVDPRSTAEYVESQVNAALAAHSVASAGFTAQLDVARGVHPLKRHTYYFRVYLRDALFFQGWYHPGQLLDLVKAAADKPATKAVAPSLSSPPTDSPADSPVIVATRAVVSSELESAPPSPSVELAPPVPASEASSDIDDASDVEVAEIQAALVNLTINGEPLVATPGAATTRADGRRQWSLSQRAPEVAGSDVLLAGWFNRDMLLAAANILADESPNSPFPPSRDLPASIQPHLPLLKRMAAALVGVVFRGSRVVPSIRFARGLYPFGRAVYHWTVATANAHITSGWLALPTLLERVIAVLDVNEPNNDPDYFIQALGLDSHPAPMDEVSASRNPVALLKAAFMQQ</sequence>
<feature type="region of interest" description="Disordered" evidence="1">
    <location>
        <begin position="1"/>
        <end position="89"/>
    </location>
</feature>
<feature type="region of interest" description="Disordered" evidence="1">
    <location>
        <begin position="377"/>
        <end position="425"/>
    </location>
</feature>
<accession>A0A0L0DLU4</accession>
<keyword evidence="3" id="KW-1185">Reference proteome</keyword>
<dbReference type="EMBL" id="GL349480">
    <property type="protein sequence ID" value="KNC53290.1"/>
    <property type="molecule type" value="Genomic_DNA"/>
</dbReference>
<name>A0A0L0DLU4_THETB</name>
<feature type="compositionally biased region" description="Low complexity" evidence="1">
    <location>
        <begin position="183"/>
        <end position="206"/>
    </location>
</feature>
<dbReference type="Proteomes" id="UP000054408">
    <property type="component" value="Unassembled WGS sequence"/>
</dbReference>
<feature type="compositionally biased region" description="Low complexity" evidence="1">
    <location>
        <begin position="24"/>
        <end position="36"/>
    </location>
</feature>
<feature type="compositionally biased region" description="Basic residues" evidence="1">
    <location>
        <begin position="406"/>
        <end position="416"/>
    </location>
</feature>
<dbReference type="RefSeq" id="XP_013754551.1">
    <property type="nucleotide sequence ID" value="XM_013899097.1"/>
</dbReference>
<organism evidence="2 3">
    <name type="scientific">Thecamonas trahens ATCC 50062</name>
    <dbReference type="NCBI Taxonomy" id="461836"/>
    <lineage>
        <taxon>Eukaryota</taxon>
        <taxon>Apusozoa</taxon>
        <taxon>Apusomonadida</taxon>
        <taxon>Apusomonadidae</taxon>
        <taxon>Thecamonas</taxon>
    </lineage>
</organism>
<dbReference type="EMBL" id="GL349480">
    <property type="protein sequence ID" value="KNC53289.1"/>
    <property type="molecule type" value="Genomic_DNA"/>
</dbReference>
<dbReference type="AlphaFoldDB" id="A0A0L0DLU4"/>
<protein>
    <submittedName>
        <fullName evidence="2">Uncharacterized protein</fullName>
    </submittedName>
</protein>
<evidence type="ECO:0000313" key="3">
    <source>
        <dbReference type="Proteomes" id="UP000054408"/>
    </source>
</evidence>
<reference evidence="2 3" key="1">
    <citation type="submission" date="2010-05" db="EMBL/GenBank/DDBJ databases">
        <title>The Genome Sequence of Thecamonas trahens ATCC 50062.</title>
        <authorList>
            <consortium name="The Broad Institute Genome Sequencing Platform"/>
            <person name="Russ C."/>
            <person name="Cuomo C."/>
            <person name="Shea T."/>
            <person name="Young S.K."/>
            <person name="Zeng Q."/>
            <person name="Koehrsen M."/>
            <person name="Haas B."/>
            <person name="Borodovsky M."/>
            <person name="Guigo R."/>
            <person name="Alvarado L."/>
            <person name="Berlin A."/>
            <person name="Bochicchio J."/>
            <person name="Borenstein D."/>
            <person name="Chapman S."/>
            <person name="Chen Z."/>
            <person name="Freedman E."/>
            <person name="Gellesch M."/>
            <person name="Goldberg J."/>
            <person name="Griggs A."/>
            <person name="Gujja S."/>
            <person name="Heilman E."/>
            <person name="Heiman D."/>
            <person name="Hepburn T."/>
            <person name="Howarth C."/>
            <person name="Jen D."/>
            <person name="Larson L."/>
            <person name="Mehta T."/>
            <person name="Park D."/>
            <person name="Pearson M."/>
            <person name="Roberts A."/>
            <person name="Saif S."/>
            <person name="Shenoy N."/>
            <person name="Sisk P."/>
            <person name="Stolte C."/>
            <person name="Sykes S."/>
            <person name="Thomson T."/>
            <person name="Walk T."/>
            <person name="White J."/>
            <person name="Yandava C."/>
            <person name="Burger G."/>
            <person name="Gray M.W."/>
            <person name="Holland P.W.H."/>
            <person name="King N."/>
            <person name="Lang F.B.F."/>
            <person name="Roger A.J."/>
            <person name="Ruiz-Trillo I."/>
            <person name="Lander E."/>
            <person name="Nusbaum C."/>
        </authorList>
    </citation>
    <scope>NUCLEOTIDE SEQUENCE [LARGE SCALE GENOMIC DNA]</scope>
    <source>
        <strain evidence="2 3">ATCC 50062</strain>
    </source>
</reference>
<feature type="region of interest" description="Disordered" evidence="1">
    <location>
        <begin position="174"/>
        <end position="236"/>
    </location>
</feature>
<feature type="region of interest" description="Disordered" evidence="1">
    <location>
        <begin position="344"/>
        <end position="364"/>
    </location>
</feature>
<evidence type="ECO:0000256" key="1">
    <source>
        <dbReference type="SAM" id="MobiDB-lite"/>
    </source>
</evidence>
<proteinExistence type="predicted"/>
<gene>
    <name evidence="2" type="ORF">AMSG_08781</name>
</gene>
<feature type="region of interest" description="Disordered" evidence="1">
    <location>
        <begin position="621"/>
        <end position="647"/>
    </location>
</feature>
<dbReference type="RefSeq" id="XP_013754552.1">
    <property type="nucleotide sequence ID" value="XM_013899098.1"/>
</dbReference>